<name>A0A7X5UTD5_9PSEU</name>
<evidence type="ECO:0000256" key="1">
    <source>
        <dbReference type="SAM" id="MobiDB-lite"/>
    </source>
</evidence>
<dbReference type="PANTHER" id="PTHR48079">
    <property type="entry name" value="PROTEIN YEEZ"/>
    <property type="match status" value="1"/>
</dbReference>
<dbReference type="InterPro" id="IPR001509">
    <property type="entry name" value="Epimerase_deHydtase"/>
</dbReference>
<dbReference type="InterPro" id="IPR036291">
    <property type="entry name" value="NAD(P)-bd_dom_sf"/>
</dbReference>
<keyword evidence="4" id="KW-1185">Reference proteome</keyword>
<dbReference type="SUPFAM" id="SSF51735">
    <property type="entry name" value="NAD(P)-binding Rossmann-fold domains"/>
    <property type="match status" value="1"/>
</dbReference>
<proteinExistence type="predicted"/>
<evidence type="ECO:0000313" key="4">
    <source>
        <dbReference type="Proteomes" id="UP000545493"/>
    </source>
</evidence>
<protein>
    <submittedName>
        <fullName evidence="3">Nucleoside-diphosphate-sugar epimerase</fullName>
    </submittedName>
</protein>
<feature type="domain" description="NAD-dependent epimerase/dehydratase" evidence="2">
    <location>
        <begin position="11"/>
        <end position="236"/>
    </location>
</feature>
<dbReference type="Pfam" id="PF01370">
    <property type="entry name" value="Epimerase"/>
    <property type="match status" value="1"/>
</dbReference>
<evidence type="ECO:0000313" key="3">
    <source>
        <dbReference type="EMBL" id="NIJ13379.1"/>
    </source>
</evidence>
<dbReference type="AlphaFoldDB" id="A0A7X5UTD5"/>
<organism evidence="3 4">
    <name type="scientific">Saccharomonospora amisosensis</name>
    <dbReference type="NCBI Taxonomy" id="1128677"/>
    <lineage>
        <taxon>Bacteria</taxon>
        <taxon>Bacillati</taxon>
        <taxon>Actinomycetota</taxon>
        <taxon>Actinomycetes</taxon>
        <taxon>Pseudonocardiales</taxon>
        <taxon>Pseudonocardiaceae</taxon>
        <taxon>Saccharomonospora</taxon>
    </lineage>
</organism>
<dbReference type="Proteomes" id="UP000545493">
    <property type="component" value="Unassembled WGS sequence"/>
</dbReference>
<dbReference type="Gene3D" id="3.40.50.720">
    <property type="entry name" value="NAD(P)-binding Rossmann-like Domain"/>
    <property type="match status" value="1"/>
</dbReference>
<reference evidence="3 4" key="1">
    <citation type="submission" date="2020-03" db="EMBL/GenBank/DDBJ databases">
        <title>Sequencing the genomes of 1000 actinobacteria strains.</title>
        <authorList>
            <person name="Klenk H.-P."/>
        </authorList>
    </citation>
    <scope>NUCLEOTIDE SEQUENCE [LARGE SCALE GENOMIC DNA]</scope>
    <source>
        <strain evidence="3 4">DSM 45685</strain>
    </source>
</reference>
<dbReference type="GO" id="GO:0004029">
    <property type="term" value="F:aldehyde dehydrogenase (NAD+) activity"/>
    <property type="evidence" value="ECO:0007669"/>
    <property type="project" value="TreeGrafter"/>
</dbReference>
<accession>A0A7X5UTD5</accession>
<dbReference type="EMBL" id="JAAOYM010000001">
    <property type="protein sequence ID" value="NIJ13379.1"/>
    <property type="molecule type" value="Genomic_DNA"/>
</dbReference>
<dbReference type="InterPro" id="IPR051783">
    <property type="entry name" value="NAD(P)-dependent_oxidoreduct"/>
</dbReference>
<dbReference type="RefSeq" id="WP_167173115.1">
    <property type="nucleotide sequence ID" value="NZ_JAAOYM010000001.1"/>
</dbReference>
<evidence type="ECO:0000259" key="2">
    <source>
        <dbReference type="Pfam" id="PF01370"/>
    </source>
</evidence>
<feature type="region of interest" description="Disordered" evidence="1">
    <location>
        <begin position="333"/>
        <end position="359"/>
    </location>
</feature>
<sequence length="359" mass="38711">MNQPRTDGLRVVVTGATGNIGTSVVDALSDDSRVGSIVGIARRQPEWTRPKLLVEPLDLTTAPRDRLDGVLDGADVVIHLAWLFQPTHDPAATWRANVIGAMRVFEAVARCGVPALVYSSSVGAYSPGPKDRPVDERWPTHGWPGAAYTREKAYLERALDAFAASHRDIRVARLRPAFVFKRESAQQQRRLFAGPFVPGFLARPELIPFVPNVPGLRMQAVHSADIGEAFRLAALNPVRGAFNVAADPVVDAALLANLLHARTVPVPVSVVRAAVAAAWRMHAVPASPDLFDAVLRIPIMDTTRARTDLGWHPRYSAKDALGDFLAGLRERSGMDTPPLAPSVRGGRLGEVATGVGSRP</sequence>
<dbReference type="GO" id="GO:0005737">
    <property type="term" value="C:cytoplasm"/>
    <property type="evidence" value="ECO:0007669"/>
    <property type="project" value="TreeGrafter"/>
</dbReference>
<dbReference type="PANTHER" id="PTHR48079:SF6">
    <property type="entry name" value="NAD(P)-BINDING DOMAIN-CONTAINING PROTEIN-RELATED"/>
    <property type="match status" value="1"/>
</dbReference>
<gene>
    <name evidence="3" type="ORF">FHU38_003723</name>
</gene>
<comment type="caution">
    <text evidence="3">The sequence shown here is derived from an EMBL/GenBank/DDBJ whole genome shotgun (WGS) entry which is preliminary data.</text>
</comment>